<dbReference type="Proteomes" id="UP000598146">
    <property type="component" value="Unassembled WGS sequence"/>
</dbReference>
<reference evidence="1" key="1">
    <citation type="submission" date="2020-11" db="EMBL/GenBank/DDBJ databases">
        <title>Isolation and identification of active actinomycetes.</title>
        <authorList>
            <person name="Sun X."/>
        </authorList>
    </citation>
    <scope>NUCLEOTIDE SEQUENCE</scope>
    <source>
        <strain evidence="1">NEAU-A11</strain>
    </source>
</reference>
<comment type="caution">
    <text evidence="1">The sequence shown here is derived from an EMBL/GenBank/DDBJ whole genome shotgun (WGS) entry which is preliminary data.</text>
</comment>
<protein>
    <submittedName>
        <fullName evidence="1">Uncharacterized protein</fullName>
    </submittedName>
</protein>
<dbReference type="AlphaFoldDB" id="A0A931CKS6"/>
<name>A0A931CKS6_9ACTN</name>
<gene>
    <name evidence="1" type="ORF">I4J89_48200</name>
</gene>
<keyword evidence="2" id="KW-1185">Reference proteome</keyword>
<accession>A0A931CKS6</accession>
<evidence type="ECO:0000313" key="2">
    <source>
        <dbReference type="Proteomes" id="UP000598146"/>
    </source>
</evidence>
<sequence length="83" mass="9054">MTGPAQPPARYRIRLRGHVDPDWSTWFDGLTVTQADDGTSELTGPLADQAALFGLLARLRDLGATLLLVEHLTAADDIIRRVS</sequence>
<evidence type="ECO:0000313" key="1">
    <source>
        <dbReference type="EMBL" id="MBG0569213.1"/>
    </source>
</evidence>
<dbReference type="RefSeq" id="WP_196420958.1">
    <property type="nucleotide sequence ID" value="NZ_JADQTO010000058.1"/>
</dbReference>
<dbReference type="EMBL" id="JADQTO010000058">
    <property type="protein sequence ID" value="MBG0569213.1"/>
    <property type="molecule type" value="Genomic_DNA"/>
</dbReference>
<proteinExistence type="predicted"/>
<organism evidence="1 2">
    <name type="scientific">Actinoplanes aureus</name>
    <dbReference type="NCBI Taxonomy" id="2792083"/>
    <lineage>
        <taxon>Bacteria</taxon>
        <taxon>Bacillati</taxon>
        <taxon>Actinomycetota</taxon>
        <taxon>Actinomycetes</taxon>
        <taxon>Micromonosporales</taxon>
        <taxon>Micromonosporaceae</taxon>
        <taxon>Actinoplanes</taxon>
    </lineage>
</organism>